<sequence length="66" mass="7392">MKHDMSLLLLLLLLPVYDTIYDPAASLVRRPENVNNLWRARQKLRGRGVGRVKTPFCGTDLPSGGT</sequence>
<protein>
    <submittedName>
        <fullName evidence="2">Putative secreted protein</fullName>
    </submittedName>
</protein>
<evidence type="ECO:0000256" key="1">
    <source>
        <dbReference type="SAM" id="SignalP"/>
    </source>
</evidence>
<proteinExistence type="predicted"/>
<evidence type="ECO:0000313" key="2">
    <source>
        <dbReference type="EMBL" id="MBW79212.1"/>
    </source>
</evidence>
<organism evidence="2">
    <name type="scientific">Anopheles darlingi</name>
    <name type="common">Mosquito</name>
    <dbReference type="NCBI Taxonomy" id="43151"/>
    <lineage>
        <taxon>Eukaryota</taxon>
        <taxon>Metazoa</taxon>
        <taxon>Ecdysozoa</taxon>
        <taxon>Arthropoda</taxon>
        <taxon>Hexapoda</taxon>
        <taxon>Insecta</taxon>
        <taxon>Pterygota</taxon>
        <taxon>Neoptera</taxon>
        <taxon>Endopterygota</taxon>
        <taxon>Diptera</taxon>
        <taxon>Nematocera</taxon>
        <taxon>Culicoidea</taxon>
        <taxon>Culicidae</taxon>
        <taxon>Anophelinae</taxon>
        <taxon>Anopheles</taxon>
    </lineage>
</organism>
<reference evidence="2" key="1">
    <citation type="submission" date="2018-01" db="EMBL/GenBank/DDBJ databases">
        <title>An insight into the sialome of Amazonian anophelines.</title>
        <authorList>
            <person name="Ribeiro J.M."/>
            <person name="Scarpassa V."/>
            <person name="Calvo E."/>
        </authorList>
    </citation>
    <scope>NUCLEOTIDE SEQUENCE</scope>
</reference>
<accession>A0A2M4DNT1</accession>
<name>A0A2M4DNT1_ANODA</name>
<feature type="signal peptide" evidence="1">
    <location>
        <begin position="1"/>
        <end position="19"/>
    </location>
</feature>
<dbReference type="EMBL" id="GGFL01015034">
    <property type="protein sequence ID" value="MBW79212.1"/>
    <property type="molecule type" value="Transcribed_RNA"/>
</dbReference>
<feature type="chain" id="PRO_5014986358" evidence="1">
    <location>
        <begin position="20"/>
        <end position="66"/>
    </location>
</feature>
<dbReference type="AlphaFoldDB" id="A0A2M4DNT1"/>
<keyword evidence="1" id="KW-0732">Signal</keyword>